<accession>A0A318J1V7</accession>
<dbReference type="AlphaFoldDB" id="A0A318J1V7"/>
<gene>
    <name evidence="1" type="ORF">DFR42_10735</name>
</gene>
<protein>
    <submittedName>
        <fullName evidence="1">Uncharacterized protein</fullName>
    </submittedName>
</protein>
<dbReference type="OrthoDB" id="8858263at2"/>
<dbReference type="EMBL" id="QJKB01000007">
    <property type="protein sequence ID" value="PXX41384.1"/>
    <property type="molecule type" value="Genomic_DNA"/>
</dbReference>
<sequence>MSSDDKKRQSRWNRFNDLFDLPELERRAAYNQENVVFLEKFVSIEMNNYRLPEIENAGDFSEVIVVLRMNYRQWNQRLTGLLVTHDKLRDLKSKKNVDEFIETCPWNMLVDVGRNTPS</sequence>
<comment type="caution">
    <text evidence="1">The sequence shown here is derived from an EMBL/GenBank/DDBJ whole genome shotgun (WGS) entry which is preliminary data.</text>
</comment>
<evidence type="ECO:0000313" key="2">
    <source>
        <dbReference type="Proteomes" id="UP000247792"/>
    </source>
</evidence>
<dbReference type="RefSeq" id="WP_110256621.1">
    <property type="nucleotide sequence ID" value="NZ_QJKB01000007.1"/>
</dbReference>
<evidence type="ECO:0000313" key="1">
    <source>
        <dbReference type="EMBL" id="PXX41384.1"/>
    </source>
</evidence>
<dbReference type="Proteomes" id="UP000247792">
    <property type="component" value="Unassembled WGS sequence"/>
</dbReference>
<reference evidence="1 2" key="1">
    <citation type="submission" date="2018-05" db="EMBL/GenBank/DDBJ databases">
        <title>Genomic Encyclopedia of Type Strains, Phase IV (KMG-IV): sequencing the most valuable type-strain genomes for metagenomic binning, comparative biology and taxonomic classification.</title>
        <authorList>
            <person name="Goeker M."/>
        </authorList>
    </citation>
    <scope>NUCLEOTIDE SEQUENCE [LARGE SCALE GENOMIC DNA]</scope>
    <source>
        <strain evidence="1 2">DSM 19792</strain>
    </source>
</reference>
<keyword evidence="2" id="KW-1185">Reference proteome</keyword>
<proteinExistence type="predicted"/>
<organism evidence="1 2">
    <name type="scientific">Undibacterium pigrum</name>
    <dbReference type="NCBI Taxonomy" id="401470"/>
    <lineage>
        <taxon>Bacteria</taxon>
        <taxon>Pseudomonadati</taxon>
        <taxon>Pseudomonadota</taxon>
        <taxon>Betaproteobacteria</taxon>
        <taxon>Burkholderiales</taxon>
        <taxon>Oxalobacteraceae</taxon>
        <taxon>Undibacterium</taxon>
    </lineage>
</organism>
<name>A0A318J1V7_9BURK</name>